<dbReference type="AlphaFoldDB" id="A0A6C0BBW4"/>
<sequence length="81" mass="9400">MEFNEEAVNEWVTLCNDEKRMREEGADPAEISAMRVRVLKEMVNLLPNLNQDEKMGLFAFLLSQDTPSQSQEQEDPEELNK</sequence>
<name>A0A6C0BBW4_9ZZZZ</name>
<proteinExistence type="predicted"/>
<accession>A0A6C0BBW4</accession>
<feature type="compositionally biased region" description="Acidic residues" evidence="1">
    <location>
        <begin position="72"/>
        <end position="81"/>
    </location>
</feature>
<dbReference type="EMBL" id="MN739107">
    <property type="protein sequence ID" value="QHS89221.1"/>
    <property type="molecule type" value="Genomic_DNA"/>
</dbReference>
<reference evidence="2" key="1">
    <citation type="journal article" date="2020" name="Nature">
        <title>Giant virus diversity and host interactions through global metagenomics.</title>
        <authorList>
            <person name="Schulz F."/>
            <person name="Roux S."/>
            <person name="Paez-Espino D."/>
            <person name="Jungbluth S."/>
            <person name="Walsh D.A."/>
            <person name="Denef V.J."/>
            <person name="McMahon K.D."/>
            <person name="Konstantinidis K.T."/>
            <person name="Eloe-Fadrosh E.A."/>
            <person name="Kyrpides N.C."/>
            <person name="Woyke T."/>
        </authorList>
    </citation>
    <scope>NUCLEOTIDE SEQUENCE</scope>
    <source>
        <strain evidence="2">GVMAG-M-3300010158-60</strain>
    </source>
</reference>
<feature type="region of interest" description="Disordered" evidence="1">
    <location>
        <begin position="62"/>
        <end position="81"/>
    </location>
</feature>
<organism evidence="2">
    <name type="scientific">viral metagenome</name>
    <dbReference type="NCBI Taxonomy" id="1070528"/>
    <lineage>
        <taxon>unclassified sequences</taxon>
        <taxon>metagenomes</taxon>
        <taxon>organismal metagenomes</taxon>
    </lineage>
</organism>
<evidence type="ECO:0000313" key="2">
    <source>
        <dbReference type="EMBL" id="QHS89221.1"/>
    </source>
</evidence>
<protein>
    <submittedName>
        <fullName evidence="2">Uncharacterized protein</fullName>
    </submittedName>
</protein>
<evidence type="ECO:0000256" key="1">
    <source>
        <dbReference type="SAM" id="MobiDB-lite"/>
    </source>
</evidence>